<comment type="pathway">
    <text evidence="2">Purine metabolism; 3',5'-cyclic di-GMP biosynthesis.</text>
</comment>
<feature type="transmembrane region" description="Helical" evidence="5">
    <location>
        <begin position="171"/>
        <end position="192"/>
    </location>
</feature>
<dbReference type="NCBIfam" id="TIGR00254">
    <property type="entry name" value="GGDEF"/>
    <property type="match status" value="1"/>
</dbReference>
<dbReference type="Pfam" id="PF00990">
    <property type="entry name" value="GGDEF"/>
    <property type="match status" value="1"/>
</dbReference>
<dbReference type="SUPFAM" id="SSF55073">
    <property type="entry name" value="Nucleotide cyclase"/>
    <property type="match status" value="1"/>
</dbReference>
<comment type="catalytic activity">
    <reaction evidence="4">
        <text>2 GTP = 3',3'-c-di-GMP + 2 diphosphate</text>
        <dbReference type="Rhea" id="RHEA:24898"/>
        <dbReference type="ChEBI" id="CHEBI:33019"/>
        <dbReference type="ChEBI" id="CHEBI:37565"/>
        <dbReference type="ChEBI" id="CHEBI:58805"/>
        <dbReference type="EC" id="2.7.7.65"/>
    </reaction>
</comment>
<dbReference type="EMBL" id="LT615367">
    <property type="protein sequence ID" value="SLM64679.1"/>
    <property type="molecule type" value="Genomic_DNA"/>
</dbReference>
<dbReference type="GO" id="GO:0043709">
    <property type="term" value="P:cell adhesion involved in single-species biofilm formation"/>
    <property type="evidence" value="ECO:0007669"/>
    <property type="project" value="TreeGrafter"/>
</dbReference>
<evidence type="ECO:0000256" key="5">
    <source>
        <dbReference type="SAM" id="Phobius"/>
    </source>
</evidence>
<dbReference type="GO" id="GO:1902201">
    <property type="term" value="P:negative regulation of bacterial-type flagellum-dependent cell motility"/>
    <property type="evidence" value="ECO:0007669"/>
    <property type="project" value="TreeGrafter"/>
</dbReference>
<name>A0A375AGE6_9GAMM</name>
<comment type="cofactor">
    <cofactor evidence="1">
        <name>Mg(2+)</name>
        <dbReference type="ChEBI" id="CHEBI:18420"/>
    </cofactor>
</comment>
<dbReference type="InterPro" id="IPR029787">
    <property type="entry name" value="Nucleotide_cyclase"/>
</dbReference>
<dbReference type="GO" id="GO:0052621">
    <property type="term" value="F:diguanylate cyclase activity"/>
    <property type="evidence" value="ECO:0007669"/>
    <property type="project" value="UniProtKB-EC"/>
</dbReference>
<gene>
    <name evidence="7" type="ORF">DAQ1742_03892</name>
</gene>
<dbReference type="KEGG" id="daq:DAQ1742_03892"/>
<dbReference type="FunFam" id="3.30.70.270:FF:000001">
    <property type="entry name" value="Diguanylate cyclase domain protein"/>
    <property type="match status" value="1"/>
</dbReference>
<dbReference type="InterPro" id="IPR050469">
    <property type="entry name" value="Diguanylate_Cyclase"/>
</dbReference>
<evidence type="ECO:0000256" key="2">
    <source>
        <dbReference type="ARBA" id="ARBA00004665"/>
    </source>
</evidence>
<keyword evidence="5" id="KW-1133">Transmembrane helix</keyword>
<dbReference type="SMART" id="SM00267">
    <property type="entry name" value="GGDEF"/>
    <property type="match status" value="1"/>
</dbReference>
<evidence type="ECO:0000313" key="7">
    <source>
        <dbReference type="EMBL" id="SLM64679.1"/>
    </source>
</evidence>
<proteinExistence type="predicted"/>
<feature type="domain" description="GGDEF" evidence="6">
    <location>
        <begin position="233"/>
        <end position="365"/>
    </location>
</feature>
<dbReference type="GO" id="GO:0005886">
    <property type="term" value="C:plasma membrane"/>
    <property type="evidence" value="ECO:0007669"/>
    <property type="project" value="TreeGrafter"/>
</dbReference>
<dbReference type="PANTHER" id="PTHR45138">
    <property type="entry name" value="REGULATORY COMPONENTS OF SENSORY TRANSDUCTION SYSTEM"/>
    <property type="match status" value="1"/>
</dbReference>
<dbReference type="AlphaFoldDB" id="A0A375AGE6"/>
<sequence>MNIIKSQLVRLLANPVSAFFLFGIFSVALTSLLLLNSRQKDWQEEKRNFDHAVQVYESYNTGGEAIESDRIYKVGNAMFSRVRIMSFNTRDTRHECINRLSEMSLSLNEMAIIRVCRNLLPSSGNLPEENQLTTVTPILSPTDQLIGVRVRITTLGSSPGIDSIFSSSAEIITLVCISLMTAVMGSVLSLVAKKYLIELPASARYDDLTGFLRRDAFYQFANRALKAVRQGNKPLCAMLIDIDHFKQVNDTLGHAAGDETLKAVANTLRHTFRHHDISCRLGGDEFAIVLPNTTLDNAIRVTERVRANLGDPQAEVQKIAPGISVSIGLVALESPDEALNDIIRRADVNLYLAKRTRDCTVTDNIAKTMA</sequence>
<organism evidence="7 8">
    <name type="scientific">Dickeya aquatica</name>
    <dbReference type="NCBI Taxonomy" id="1401087"/>
    <lineage>
        <taxon>Bacteria</taxon>
        <taxon>Pseudomonadati</taxon>
        <taxon>Pseudomonadota</taxon>
        <taxon>Gammaproteobacteria</taxon>
        <taxon>Enterobacterales</taxon>
        <taxon>Pectobacteriaceae</taxon>
        <taxon>Dickeya</taxon>
    </lineage>
</organism>
<dbReference type="PROSITE" id="PS50887">
    <property type="entry name" value="GGDEF"/>
    <property type="match status" value="1"/>
</dbReference>
<dbReference type="CDD" id="cd01949">
    <property type="entry name" value="GGDEF"/>
    <property type="match status" value="1"/>
</dbReference>
<dbReference type="Proteomes" id="UP000294820">
    <property type="component" value="Chromosome 1"/>
</dbReference>
<reference evidence="7 8" key="1">
    <citation type="submission" date="2016-09" db="EMBL/GenBank/DDBJ databases">
        <authorList>
            <person name="Reverchon S."/>
            <person name="Nasser W."/>
            <person name="Leonard S."/>
            <person name="Brochier C."/>
            <person name="Duprey A."/>
        </authorList>
    </citation>
    <scope>NUCLEOTIDE SEQUENCE [LARGE SCALE GENOMIC DNA]</scope>
    <source>
        <strain evidence="7 8">174/2</strain>
    </source>
</reference>
<evidence type="ECO:0000256" key="3">
    <source>
        <dbReference type="ARBA" id="ARBA00012528"/>
    </source>
</evidence>
<keyword evidence="8" id="KW-1185">Reference proteome</keyword>
<dbReference type="Gene3D" id="3.30.70.270">
    <property type="match status" value="1"/>
</dbReference>
<evidence type="ECO:0000313" key="8">
    <source>
        <dbReference type="Proteomes" id="UP000294820"/>
    </source>
</evidence>
<protein>
    <recommendedName>
        <fullName evidence="3">diguanylate cyclase</fullName>
        <ecNumber evidence="3">2.7.7.65</ecNumber>
    </recommendedName>
</protein>
<dbReference type="PANTHER" id="PTHR45138:SF9">
    <property type="entry name" value="DIGUANYLATE CYCLASE DGCM-RELATED"/>
    <property type="match status" value="1"/>
</dbReference>
<evidence type="ECO:0000256" key="1">
    <source>
        <dbReference type="ARBA" id="ARBA00001946"/>
    </source>
</evidence>
<feature type="transmembrane region" description="Helical" evidence="5">
    <location>
        <begin position="12"/>
        <end position="35"/>
    </location>
</feature>
<evidence type="ECO:0000259" key="6">
    <source>
        <dbReference type="PROSITE" id="PS50887"/>
    </source>
</evidence>
<accession>A0A375AGE6</accession>
<keyword evidence="5" id="KW-0812">Transmembrane</keyword>
<dbReference type="InterPro" id="IPR000160">
    <property type="entry name" value="GGDEF_dom"/>
</dbReference>
<dbReference type="InterPro" id="IPR043128">
    <property type="entry name" value="Rev_trsase/Diguanyl_cyclase"/>
</dbReference>
<keyword evidence="5" id="KW-0472">Membrane</keyword>
<evidence type="ECO:0000256" key="4">
    <source>
        <dbReference type="ARBA" id="ARBA00034247"/>
    </source>
</evidence>
<dbReference type="EC" id="2.7.7.65" evidence="3"/>
<dbReference type="RefSeq" id="WP_067487302.1">
    <property type="nucleotide sequence ID" value="NZ_LT615367.1"/>
</dbReference>